<comment type="caution">
    <text evidence="2">The sequence shown here is derived from an EMBL/GenBank/DDBJ whole genome shotgun (WGS) entry which is preliminary data.</text>
</comment>
<organism evidence="2 3">
    <name type="scientific">Rubroshorea leprosula</name>
    <dbReference type="NCBI Taxonomy" id="152421"/>
    <lineage>
        <taxon>Eukaryota</taxon>
        <taxon>Viridiplantae</taxon>
        <taxon>Streptophyta</taxon>
        <taxon>Embryophyta</taxon>
        <taxon>Tracheophyta</taxon>
        <taxon>Spermatophyta</taxon>
        <taxon>Magnoliopsida</taxon>
        <taxon>eudicotyledons</taxon>
        <taxon>Gunneridae</taxon>
        <taxon>Pentapetalae</taxon>
        <taxon>rosids</taxon>
        <taxon>malvids</taxon>
        <taxon>Malvales</taxon>
        <taxon>Dipterocarpaceae</taxon>
        <taxon>Rubroshorea</taxon>
    </lineage>
</organism>
<evidence type="ECO:0000313" key="2">
    <source>
        <dbReference type="EMBL" id="GKU89467.1"/>
    </source>
</evidence>
<feature type="compositionally biased region" description="Basic and acidic residues" evidence="1">
    <location>
        <begin position="63"/>
        <end position="76"/>
    </location>
</feature>
<name>A0AAV5HKY4_9ROSI</name>
<feature type="region of interest" description="Disordered" evidence="1">
    <location>
        <begin position="224"/>
        <end position="288"/>
    </location>
</feature>
<dbReference type="AlphaFoldDB" id="A0AAV5HKY4"/>
<keyword evidence="3" id="KW-1185">Reference proteome</keyword>
<gene>
    <name evidence="2" type="ORF">SLEP1_g3600</name>
</gene>
<feature type="compositionally biased region" description="Polar residues" evidence="1">
    <location>
        <begin position="248"/>
        <end position="261"/>
    </location>
</feature>
<dbReference type="Proteomes" id="UP001054252">
    <property type="component" value="Unassembled WGS sequence"/>
</dbReference>
<sequence length="288" mass="31899">MDVKLVEEARWKSSKKMTISKDSTKVDEGNRQFPKMIYAQCLLQQKDKAKSRDIGKKGPTLSKAKDYPRNSSRELTKVPSPKVLGVPGYNENSGFHQIQIGDKGRIHPQVESSIGKSNVSSSMFNFGNDSGEVDSDYSNGLEEGEIQTSFESVNGINYLDNLCISKTFVKVCRTNNSANNSALSNHKCGKQREEHEGNQASGSYTSLSRVPTSNDWVVQETAQFKSPCASKNKAHSTNDKRGMDNQESHGLQVTASPNKSPKTPGEVRVEPMKLVTGTKHERRRKTLL</sequence>
<reference evidence="2 3" key="1">
    <citation type="journal article" date="2021" name="Commun. Biol.">
        <title>The genome of Shorea leprosula (Dipterocarpaceae) highlights the ecological relevance of drought in aseasonal tropical rainforests.</title>
        <authorList>
            <person name="Ng K.K.S."/>
            <person name="Kobayashi M.J."/>
            <person name="Fawcett J.A."/>
            <person name="Hatakeyama M."/>
            <person name="Paape T."/>
            <person name="Ng C.H."/>
            <person name="Ang C.C."/>
            <person name="Tnah L.H."/>
            <person name="Lee C.T."/>
            <person name="Nishiyama T."/>
            <person name="Sese J."/>
            <person name="O'Brien M.J."/>
            <person name="Copetti D."/>
            <person name="Mohd Noor M.I."/>
            <person name="Ong R.C."/>
            <person name="Putra M."/>
            <person name="Sireger I.Z."/>
            <person name="Indrioko S."/>
            <person name="Kosugi Y."/>
            <person name="Izuno A."/>
            <person name="Isagi Y."/>
            <person name="Lee S.L."/>
            <person name="Shimizu K.K."/>
        </authorList>
    </citation>
    <scope>NUCLEOTIDE SEQUENCE [LARGE SCALE GENOMIC DNA]</scope>
    <source>
        <strain evidence="2">214</strain>
    </source>
</reference>
<accession>A0AAV5HKY4</accession>
<feature type="compositionally biased region" description="Basic and acidic residues" evidence="1">
    <location>
        <begin position="45"/>
        <end position="56"/>
    </location>
</feature>
<evidence type="ECO:0000313" key="3">
    <source>
        <dbReference type="Proteomes" id="UP001054252"/>
    </source>
</evidence>
<feature type="region of interest" description="Disordered" evidence="1">
    <location>
        <begin position="179"/>
        <end position="209"/>
    </location>
</feature>
<feature type="compositionally biased region" description="Basic and acidic residues" evidence="1">
    <location>
        <begin position="236"/>
        <end position="247"/>
    </location>
</feature>
<proteinExistence type="predicted"/>
<feature type="region of interest" description="Disordered" evidence="1">
    <location>
        <begin position="45"/>
        <end position="83"/>
    </location>
</feature>
<feature type="compositionally biased region" description="Polar residues" evidence="1">
    <location>
        <begin position="198"/>
        <end position="209"/>
    </location>
</feature>
<dbReference type="EMBL" id="BPVZ01000003">
    <property type="protein sequence ID" value="GKU89467.1"/>
    <property type="molecule type" value="Genomic_DNA"/>
</dbReference>
<evidence type="ECO:0000256" key="1">
    <source>
        <dbReference type="SAM" id="MobiDB-lite"/>
    </source>
</evidence>
<protein>
    <submittedName>
        <fullName evidence="2">Uncharacterized protein</fullName>
    </submittedName>
</protein>